<dbReference type="InterPro" id="IPR011834">
    <property type="entry name" value="Agluc_phsphrylas"/>
</dbReference>
<evidence type="ECO:0000256" key="1">
    <source>
        <dbReference type="ARBA" id="ARBA00001275"/>
    </source>
</evidence>
<dbReference type="RefSeq" id="WP_061912870.1">
    <property type="nucleotide sequence ID" value="NZ_DF967971.1"/>
</dbReference>
<keyword evidence="14" id="KW-1185">Reference proteome</keyword>
<dbReference type="OrthoDB" id="9760804at2"/>
<evidence type="ECO:0000313" key="14">
    <source>
        <dbReference type="Proteomes" id="UP000050514"/>
    </source>
</evidence>
<evidence type="ECO:0000256" key="2">
    <source>
        <dbReference type="ARBA" id="ARBA00001933"/>
    </source>
</evidence>
<dbReference type="SUPFAM" id="SSF53756">
    <property type="entry name" value="UDP-Glycosyltransferase/glycogen phosphorylase"/>
    <property type="match status" value="1"/>
</dbReference>
<sequence length="722" mass="83365">MNETIKRETPNHFSLPRRINRLGQLAYNLWWVWNPEGQQLFRQIRPRLWDELEHNPVAFLKKVERSYLNAAANDTYYLDMYDRVMKKFDDYLNGEDTWFKQQYPHLLNQQIAYFSFEFGLHESLPVYAGGLGILAGDHLKEASDLGLPLVGVGFIYNQGYFTQVITEDGWQETHTKHLVLEDAPIALLKDDEGNPITISVELPGRNVFARIWEVRVGRVSLFLLDSNLPVNSDADRQLTARLYSNDLEVRISQEILLGMGGVRALRRLGYQPQVWHMNEGHSAFLAVERALELVRKGKTFAEAAAEVRKTNVFTTHTPVPAGNDQFPLWLVDKYFSQIWPELGLTRDQFVDLGRQATPWGESFCMPVLALKLSEHANAVSELHGQVSRRMWHFLWPERAVEDVPIRHITNGVHTGTWLARRLRLLFDRYLGADWMKRIDDPQLWSQVENIPDGELWAVRQHLKRKLILYINDRARQRWQSGQYHPAQALASGVFLEPYSLTIGFARRFATYKRGGLILRDYDRLMRLVTNPDMPVQIIFAGKAHPADEPGKLLIQQVYRAVKDSRMGGRLVFLEDYDMNMARYLVQGVDVWLNNPRRPNEASGTSGMKAALNGVLNLSVMDGWWREGFNGLNGWAIGEDADPVDPNQQDEMDARSLYEQLEKDIIPLYYTNRSVDNIPTAWIARIKEAIRTLAPQFSTRRMVKEYLSEMYLACMEETEQETA</sequence>
<keyword evidence="7" id="KW-0808">Transferase</keyword>
<dbReference type="PROSITE" id="PS00102">
    <property type="entry name" value="PHOSPHORYLASE"/>
    <property type="match status" value="1"/>
</dbReference>
<dbReference type="NCBIfam" id="TIGR02094">
    <property type="entry name" value="more_P_ylases"/>
    <property type="match status" value="1"/>
</dbReference>
<protein>
    <recommendedName>
        <fullName evidence="4">glycogen phosphorylase</fullName>
        <ecNumber evidence="4">2.4.1.1</ecNumber>
    </recommendedName>
</protein>
<dbReference type="Pfam" id="PF11897">
    <property type="entry name" value="DUF3417"/>
    <property type="match status" value="1"/>
</dbReference>
<gene>
    <name evidence="13" type="ORF">AC812_05750</name>
</gene>
<dbReference type="Proteomes" id="UP000050514">
    <property type="component" value="Unassembled WGS sequence"/>
</dbReference>
<evidence type="ECO:0000256" key="10">
    <source>
        <dbReference type="ARBA" id="ARBA00025174"/>
    </source>
</evidence>
<dbReference type="PANTHER" id="PTHR42655:SF1">
    <property type="entry name" value="GLYCOGEN PHOSPHORYLASE"/>
    <property type="match status" value="1"/>
</dbReference>
<dbReference type="InterPro" id="IPR024517">
    <property type="entry name" value="Glycogen_phosphorylase_DUF3417"/>
</dbReference>
<dbReference type="InterPro" id="IPR035090">
    <property type="entry name" value="Pyridoxal_P_attach_site"/>
</dbReference>
<evidence type="ECO:0000256" key="3">
    <source>
        <dbReference type="ARBA" id="ARBA00006047"/>
    </source>
</evidence>
<dbReference type="EMBL" id="LGHJ01000011">
    <property type="protein sequence ID" value="KPL76794.1"/>
    <property type="molecule type" value="Genomic_DNA"/>
</dbReference>
<comment type="similarity">
    <text evidence="3">Belongs to the glycogen phosphorylase family.</text>
</comment>
<evidence type="ECO:0000256" key="6">
    <source>
        <dbReference type="ARBA" id="ARBA00022676"/>
    </source>
</evidence>
<comment type="function">
    <text evidence="10">Phosphorylase is an important allosteric enzyme in carbohydrate metabolism. Enzymes from different sources differ in their regulatory mechanisms and in their natural substrates. However, all known phosphorylases share catalytic and structural properties.</text>
</comment>
<organism evidence="13 14">
    <name type="scientific">Bellilinea caldifistulae</name>
    <dbReference type="NCBI Taxonomy" id="360411"/>
    <lineage>
        <taxon>Bacteria</taxon>
        <taxon>Bacillati</taxon>
        <taxon>Chloroflexota</taxon>
        <taxon>Anaerolineae</taxon>
        <taxon>Anaerolineales</taxon>
        <taxon>Anaerolineaceae</taxon>
        <taxon>Bellilinea</taxon>
    </lineage>
</organism>
<evidence type="ECO:0000256" key="11">
    <source>
        <dbReference type="PIRSR" id="PIRSR000460-1"/>
    </source>
</evidence>
<evidence type="ECO:0000259" key="12">
    <source>
        <dbReference type="Pfam" id="PF11897"/>
    </source>
</evidence>
<dbReference type="AlphaFoldDB" id="A0A0N8GN10"/>
<dbReference type="PANTHER" id="PTHR42655">
    <property type="entry name" value="GLYCOGEN PHOSPHORYLASE"/>
    <property type="match status" value="1"/>
</dbReference>
<dbReference type="EC" id="2.4.1.1" evidence="4"/>
<comment type="caution">
    <text evidence="13">The sequence shown here is derived from an EMBL/GenBank/DDBJ whole genome shotgun (WGS) entry which is preliminary data.</text>
</comment>
<comment type="catalytic activity">
    <reaction evidence="1">
        <text>[(1-&gt;4)-alpha-D-glucosyl](n) + phosphate = [(1-&gt;4)-alpha-D-glucosyl](n-1) + alpha-D-glucose 1-phosphate</text>
        <dbReference type="Rhea" id="RHEA:41732"/>
        <dbReference type="Rhea" id="RHEA-COMP:9584"/>
        <dbReference type="Rhea" id="RHEA-COMP:9586"/>
        <dbReference type="ChEBI" id="CHEBI:15444"/>
        <dbReference type="ChEBI" id="CHEBI:43474"/>
        <dbReference type="ChEBI" id="CHEBI:58601"/>
        <dbReference type="EC" id="2.4.1.1"/>
    </reaction>
</comment>
<evidence type="ECO:0000256" key="9">
    <source>
        <dbReference type="ARBA" id="ARBA00023277"/>
    </source>
</evidence>
<feature type="modified residue" description="N6-(pyridoxal phosphate)lysine" evidence="11">
    <location>
        <position position="608"/>
    </location>
</feature>
<dbReference type="PIRSF" id="PIRSF000460">
    <property type="entry name" value="Pprylas_GlgP"/>
    <property type="match status" value="1"/>
</dbReference>
<keyword evidence="9" id="KW-0119">Carbohydrate metabolism</keyword>
<evidence type="ECO:0000256" key="8">
    <source>
        <dbReference type="ARBA" id="ARBA00022898"/>
    </source>
</evidence>
<dbReference type="PATRIC" id="fig|360411.5.peg.264"/>
<keyword evidence="8 11" id="KW-0663">Pyridoxal phosphate</keyword>
<dbReference type="InterPro" id="IPR052182">
    <property type="entry name" value="Glycogen/Maltodextrin_Phosph"/>
</dbReference>
<reference evidence="13 14" key="1">
    <citation type="submission" date="2015-07" db="EMBL/GenBank/DDBJ databases">
        <title>Draft genome of Bellilinea caldifistulae DSM 17877.</title>
        <authorList>
            <person name="Hemp J."/>
            <person name="Ward L.M."/>
            <person name="Pace L.A."/>
            <person name="Fischer W.W."/>
        </authorList>
    </citation>
    <scope>NUCLEOTIDE SEQUENCE [LARGE SCALE GENOMIC DNA]</scope>
    <source>
        <strain evidence="13 14">GOMI-1</strain>
    </source>
</reference>
<dbReference type="GO" id="GO:0005975">
    <property type="term" value="P:carbohydrate metabolic process"/>
    <property type="evidence" value="ECO:0007669"/>
    <property type="project" value="InterPro"/>
</dbReference>
<dbReference type="STRING" id="360411.AC812_05750"/>
<proteinExistence type="inferred from homology"/>
<evidence type="ECO:0000256" key="7">
    <source>
        <dbReference type="ARBA" id="ARBA00022679"/>
    </source>
</evidence>
<keyword evidence="5" id="KW-0021">Allosteric enzyme</keyword>
<dbReference type="Pfam" id="PF00343">
    <property type="entry name" value="Phosphorylase"/>
    <property type="match status" value="1"/>
</dbReference>
<dbReference type="GO" id="GO:0008184">
    <property type="term" value="F:glycogen phosphorylase activity"/>
    <property type="evidence" value="ECO:0007669"/>
    <property type="project" value="InterPro"/>
</dbReference>
<evidence type="ECO:0000256" key="4">
    <source>
        <dbReference type="ARBA" id="ARBA00012591"/>
    </source>
</evidence>
<comment type="cofactor">
    <cofactor evidence="2">
        <name>pyridoxal 5'-phosphate</name>
        <dbReference type="ChEBI" id="CHEBI:597326"/>
    </cofactor>
</comment>
<evidence type="ECO:0000256" key="5">
    <source>
        <dbReference type="ARBA" id="ARBA00022533"/>
    </source>
</evidence>
<feature type="domain" description="DUF3417" evidence="12">
    <location>
        <begin position="15"/>
        <end position="124"/>
    </location>
</feature>
<dbReference type="InterPro" id="IPR000811">
    <property type="entry name" value="Glyco_trans_35"/>
</dbReference>
<keyword evidence="6" id="KW-0328">Glycosyltransferase</keyword>
<dbReference type="GO" id="GO:0030170">
    <property type="term" value="F:pyridoxal phosphate binding"/>
    <property type="evidence" value="ECO:0007669"/>
    <property type="project" value="InterPro"/>
</dbReference>
<accession>A0A0N8GN10</accession>
<evidence type="ECO:0000313" key="13">
    <source>
        <dbReference type="EMBL" id="KPL76794.1"/>
    </source>
</evidence>
<name>A0A0N8GN10_9CHLR</name>
<dbReference type="Gene3D" id="3.40.50.2000">
    <property type="entry name" value="Glycogen Phosphorylase B"/>
    <property type="match status" value="3"/>
</dbReference>